<sequence>MQGQTDGHTLRKVSFTTKDDLKTHLTVDSDVSATTSSN</sequence>
<proteinExistence type="predicted"/>
<name>A0A0E9Q8K2_ANGAN</name>
<evidence type="ECO:0000313" key="1">
    <source>
        <dbReference type="EMBL" id="JAH13074.1"/>
    </source>
</evidence>
<reference evidence="1" key="2">
    <citation type="journal article" date="2015" name="Fish Shellfish Immunol.">
        <title>Early steps in the European eel (Anguilla anguilla)-Vibrio vulnificus interaction in the gills: Role of the RtxA13 toxin.</title>
        <authorList>
            <person name="Callol A."/>
            <person name="Pajuelo D."/>
            <person name="Ebbesson L."/>
            <person name="Teles M."/>
            <person name="MacKenzie S."/>
            <person name="Amaro C."/>
        </authorList>
    </citation>
    <scope>NUCLEOTIDE SEQUENCE</scope>
</reference>
<organism evidence="1">
    <name type="scientific">Anguilla anguilla</name>
    <name type="common">European freshwater eel</name>
    <name type="synonym">Muraena anguilla</name>
    <dbReference type="NCBI Taxonomy" id="7936"/>
    <lineage>
        <taxon>Eukaryota</taxon>
        <taxon>Metazoa</taxon>
        <taxon>Chordata</taxon>
        <taxon>Craniata</taxon>
        <taxon>Vertebrata</taxon>
        <taxon>Euteleostomi</taxon>
        <taxon>Actinopterygii</taxon>
        <taxon>Neopterygii</taxon>
        <taxon>Teleostei</taxon>
        <taxon>Anguilliformes</taxon>
        <taxon>Anguillidae</taxon>
        <taxon>Anguilla</taxon>
    </lineage>
</organism>
<dbReference type="AlphaFoldDB" id="A0A0E9Q8K2"/>
<dbReference type="EMBL" id="GBXM01095503">
    <property type="protein sequence ID" value="JAH13074.1"/>
    <property type="molecule type" value="Transcribed_RNA"/>
</dbReference>
<reference evidence="1" key="1">
    <citation type="submission" date="2014-11" db="EMBL/GenBank/DDBJ databases">
        <authorList>
            <person name="Amaro Gonzalez C."/>
        </authorList>
    </citation>
    <scope>NUCLEOTIDE SEQUENCE</scope>
</reference>
<protein>
    <submittedName>
        <fullName evidence="1">Uncharacterized protein</fullName>
    </submittedName>
</protein>
<accession>A0A0E9Q8K2</accession>